<evidence type="ECO:0000313" key="2">
    <source>
        <dbReference type="Proteomes" id="UP001149165"/>
    </source>
</evidence>
<proteinExistence type="predicted"/>
<gene>
    <name evidence="1" type="ORF">N7456_013108</name>
</gene>
<protein>
    <submittedName>
        <fullName evidence="1">Uncharacterized protein</fullName>
    </submittedName>
</protein>
<organism evidence="1 2">
    <name type="scientific">Penicillium angulare</name>
    <dbReference type="NCBI Taxonomy" id="116970"/>
    <lineage>
        <taxon>Eukaryota</taxon>
        <taxon>Fungi</taxon>
        <taxon>Dikarya</taxon>
        <taxon>Ascomycota</taxon>
        <taxon>Pezizomycotina</taxon>
        <taxon>Eurotiomycetes</taxon>
        <taxon>Eurotiomycetidae</taxon>
        <taxon>Eurotiales</taxon>
        <taxon>Aspergillaceae</taxon>
        <taxon>Penicillium</taxon>
    </lineage>
</organism>
<sequence length="63" mass="6951">MSVALVLGAKLYSSEKLDDRDALPGPLAQASRLPYCFLPVLCPGTPIYVWRPTMPNSVFREQA</sequence>
<dbReference type="EMBL" id="JAPQKH010000008">
    <property type="protein sequence ID" value="KAJ5083681.1"/>
    <property type="molecule type" value="Genomic_DNA"/>
</dbReference>
<name>A0A9W9EL33_9EURO</name>
<reference evidence="1" key="2">
    <citation type="journal article" date="2023" name="IMA Fungus">
        <title>Comparative genomic study of the Penicillium genus elucidates a diverse pangenome and 15 lateral gene transfer events.</title>
        <authorList>
            <person name="Petersen C."/>
            <person name="Sorensen T."/>
            <person name="Nielsen M.R."/>
            <person name="Sondergaard T.E."/>
            <person name="Sorensen J.L."/>
            <person name="Fitzpatrick D.A."/>
            <person name="Frisvad J.C."/>
            <person name="Nielsen K.L."/>
        </authorList>
    </citation>
    <scope>NUCLEOTIDE SEQUENCE</scope>
    <source>
        <strain evidence="1">IBT 30069</strain>
    </source>
</reference>
<keyword evidence="2" id="KW-1185">Reference proteome</keyword>
<reference evidence="1" key="1">
    <citation type="submission" date="2022-11" db="EMBL/GenBank/DDBJ databases">
        <authorList>
            <person name="Petersen C."/>
        </authorList>
    </citation>
    <scope>NUCLEOTIDE SEQUENCE</scope>
    <source>
        <strain evidence="1">IBT 30069</strain>
    </source>
</reference>
<evidence type="ECO:0000313" key="1">
    <source>
        <dbReference type="EMBL" id="KAJ5083681.1"/>
    </source>
</evidence>
<accession>A0A9W9EL33</accession>
<dbReference type="Proteomes" id="UP001149165">
    <property type="component" value="Unassembled WGS sequence"/>
</dbReference>
<comment type="caution">
    <text evidence="1">The sequence shown here is derived from an EMBL/GenBank/DDBJ whole genome shotgun (WGS) entry which is preliminary data.</text>
</comment>
<dbReference type="AlphaFoldDB" id="A0A9W9EL33"/>